<feature type="transmembrane region" description="Helical" evidence="6">
    <location>
        <begin position="307"/>
        <end position="324"/>
    </location>
</feature>
<keyword evidence="2 6" id="KW-0812">Transmembrane</keyword>
<keyword evidence="4 6" id="KW-0472">Membrane</keyword>
<organism evidence="8">
    <name type="scientific">Rhodosorus marinus</name>
    <dbReference type="NCBI Taxonomy" id="101924"/>
    <lineage>
        <taxon>Eukaryota</taxon>
        <taxon>Rhodophyta</taxon>
        <taxon>Stylonematophyceae</taxon>
        <taxon>Stylonematales</taxon>
        <taxon>Stylonemataceae</taxon>
        <taxon>Rhodosorus</taxon>
    </lineage>
</organism>
<feature type="transmembrane region" description="Helical" evidence="6">
    <location>
        <begin position="282"/>
        <end position="301"/>
    </location>
</feature>
<dbReference type="PANTHER" id="PTHR11132">
    <property type="entry name" value="SOLUTE CARRIER FAMILY 35"/>
    <property type="match status" value="1"/>
</dbReference>
<evidence type="ECO:0000256" key="5">
    <source>
        <dbReference type="SAM" id="MobiDB-lite"/>
    </source>
</evidence>
<evidence type="ECO:0000256" key="2">
    <source>
        <dbReference type="ARBA" id="ARBA00022692"/>
    </source>
</evidence>
<dbReference type="AlphaFoldDB" id="A0A7S3AAQ9"/>
<evidence type="ECO:0000256" key="3">
    <source>
        <dbReference type="ARBA" id="ARBA00022989"/>
    </source>
</evidence>
<name>A0A7S3AAQ9_9RHOD</name>
<dbReference type="GO" id="GO:0016020">
    <property type="term" value="C:membrane"/>
    <property type="evidence" value="ECO:0007669"/>
    <property type="project" value="UniProtKB-SubCell"/>
</dbReference>
<evidence type="ECO:0000259" key="7">
    <source>
        <dbReference type="Pfam" id="PF03151"/>
    </source>
</evidence>
<dbReference type="InterPro" id="IPR050186">
    <property type="entry name" value="TPT_transporter"/>
</dbReference>
<dbReference type="EMBL" id="HBHW01043976">
    <property type="protein sequence ID" value="CAE0066059.1"/>
    <property type="molecule type" value="Transcribed_RNA"/>
</dbReference>
<evidence type="ECO:0000256" key="1">
    <source>
        <dbReference type="ARBA" id="ARBA00004141"/>
    </source>
</evidence>
<accession>A0A7S3AAQ9</accession>
<evidence type="ECO:0000256" key="4">
    <source>
        <dbReference type="ARBA" id="ARBA00023136"/>
    </source>
</evidence>
<feature type="transmembrane region" description="Helical" evidence="6">
    <location>
        <begin position="101"/>
        <end position="125"/>
    </location>
</feature>
<feature type="region of interest" description="Disordered" evidence="5">
    <location>
        <begin position="332"/>
        <end position="367"/>
    </location>
</feature>
<feature type="transmembrane region" description="Helical" evidence="6">
    <location>
        <begin position="12"/>
        <end position="30"/>
    </location>
</feature>
<feature type="compositionally biased region" description="Polar residues" evidence="5">
    <location>
        <begin position="334"/>
        <end position="350"/>
    </location>
</feature>
<feature type="transmembrane region" description="Helical" evidence="6">
    <location>
        <begin position="76"/>
        <end position="95"/>
    </location>
</feature>
<feature type="transmembrane region" description="Helical" evidence="6">
    <location>
        <begin position="132"/>
        <end position="152"/>
    </location>
</feature>
<feature type="domain" description="Sugar phosphate transporter" evidence="7">
    <location>
        <begin position="18"/>
        <end position="320"/>
    </location>
</feature>
<feature type="transmembrane region" description="Helical" evidence="6">
    <location>
        <begin position="189"/>
        <end position="209"/>
    </location>
</feature>
<keyword evidence="3 6" id="KW-1133">Transmembrane helix</keyword>
<feature type="compositionally biased region" description="Basic and acidic residues" evidence="5">
    <location>
        <begin position="351"/>
        <end position="367"/>
    </location>
</feature>
<evidence type="ECO:0000256" key="6">
    <source>
        <dbReference type="SAM" id="Phobius"/>
    </source>
</evidence>
<evidence type="ECO:0000313" key="8">
    <source>
        <dbReference type="EMBL" id="CAE0066059.1"/>
    </source>
</evidence>
<feature type="transmembrane region" description="Helical" evidence="6">
    <location>
        <begin position="42"/>
        <end position="64"/>
    </location>
</feature>
<protein>
    <recommendedName>
        <fullName evidence="7">Sugar phosphate transporter domain-containing protein</fullName>
    </recommendedName>
</protein>
<dbReference type="SUPFAM" id="SSF103481">
    <property type="entry name" value="Multidrug resistance efflux transporter EmrE"/>
    <property type="match status" value="1"/>
</dbReference>
<reference evidence="8" key="1">
    <citation type="submission" date="2021-01" db="EMBL/GenBank/DDBJ databases">
        <authorList>
            <person name="Corre E."/>
            <person name="Pelletier E."/>
            <person name="Niang G."/>
            <person name="Scheremetjew M."/>
            <person name="Finn R."/>
            <person name="Kale V."/>
            <person name="Holt S."/>
            <person name="Cochrane G."/>
            <person name="Meng A."/>
            <person name="Brown T."/>
            <person name="Cohen L."/>
        </authorList>
    </citation>
    <scope>NUCLEOTIDE SEQUENCE</scope>
    <source>
        <strain evidence="8">CCMP 769</strain>
    </source>
</reference>
<proteinExistence type="predicted"/>
<dbReference type="InterPro" id="IPR037185">
    <property type="entry name" value="EmrE-like"/>
</dbReference>
<feature type="transmembrane region" description="Helical" evidence="6">
    <location>
        <begin position="158"/>
        <end position="177"/>
    </location>
</feature>
<feature type="transmembrane region" description="Helical" evidence="6">
    <location>
        <begin position="254"/>
        <end position="275"/>
    </location>
</feature>
<comment type="subcellular location">
    <subcellularLocation>
        <location evidence="1">Membrane</location>
        <topology evidence="1">Multi-pass membrane protein</topology>
    </subcellularLocation>
</comment>
<gene>
    <name evidence="8" type="ORF">RMAR00112_LOCUS34131</name>
</gene>
<dbReference type="InterPro" id="IPR004853">
    <property type="entry name" value="Sugar_P_trans_dom"/>
</dbReference>
<sequence>MSSVLPLKDNRRALFAALLYSVSSTLLNLANKVVFSKASFNFPWGTIAIQNIVSLLALASYLIIAPQATFRLDFDLLRRLVFPMWCFCLFLYSNANALRFVSLPVLTVLKSFAPLGVSIMEVLFFKDILTKDAVFCMIMVVASNYVTAYNDVEFSPEGYAWAGINVASNIAYLLTLRRCLSENYDSVQLALHSTLVSSMLIVPISVVHGDFPSLVYSLLETSQKYDVQRRREGTMPLRDLCSLALTLHCHRFRIFFFGSGLLAAGISISTFWCLAETNGSTLSFLGAMNKIPIVLLGSYLFESHITLLGWVGIFMSIFAGYFFARSKVPKHMTPKSTQEQSPTMDTIETQTGRDLDSENEGDSPRRR</sequence>
<dbReference type="Pfam" id="PF03151">
    <property type="entry name" value="TPT"/>
    <property type="match status" value="1"/>
</dbReference>